<feature type="transmembrane region" description="Helical" evidence="2">
    <location>
        <begin position="469"/>
        <end position="491"/>
    </location>
</feature>
<dbReference type="STRING" id="36646.A0A1V6UF92"/>
<sequence length="718" mass="81011">MSSRDSIDQGTELLPIPTPQKNAYHLLQSAWSGDSERGPRESSSDDEEALSNPKRSIFRDGALFEGWKFTIFVAFIISLVVLFFNIGFLLYTAANPRQDDLSLYPIEYQHEYSQGEHHKRNTVLYEGDCEKVHRLSTGFHLLVNLLSTALLSASNFGMQCLSAPTRQDIDQVHRWGSWLDIGVPSVRNLFRVSRRRSILYNSAIYETTAVFAYDIFAGSGSFPHENWSDLHLTNVQYSQQEAEQDSLQDLFYAAKNGTLDRLQGPECLDAFAQTFQKVYSKLLIVTDDGEGNHSYDLVRTNPVFKPLDYFSGMVGPYDWICPHGVGYICNVSSLPDIRSHIANDNWTVGDYKIDYCLAEKEQQRCKLQYSFTILMIVILFNVLKTVILFYMWLQIPDTDIPILTIGDAIASFLRRPDRYTRGGCLLAYRNVRHMLRFSPKSFKKRPLEEPKPFSTTRRRWGSALSLRRWTFSIIMWIIAIATCLFLLGYGLSRIGQGVYIWDLPLGTTVADTLITGAHWPNNLELNVIIANVPQLIFSFLYFAFNSLLTTMTLAAEWSGYAAHRKGLRVSNNAKISQRSKYFLSIPYRYSMPLMAASVTLHWLISQSLFMVGIEAFDSKMIRDTDADLITCGYSPVAIVSAVAVGGFTFFCLLGLSSKRFKTAMPVVGSCSFAISAACHPDFDPNENRTVRSDNGDGDMALLPIKWGVVGAAVPVDRC</sequence>
<organism evidence="4 5">
    <name type="scientific">Penicillium coprophilum</name>
    <dbReference type="NCBI Taxonomy" id="36646"/>
    <lineage>
        <taxon>Eukaryota</taxon>
        <taxon>Fungi</taxon>
        <taxon>Dikarya</taxon>
        <taxon>Ascomycota</taxon>
        <taxon>Pezizomycotina</taxon>
        <taxon>Eurotiomycetes</taxon>
        <taxon>Eurotiomycetidae</taxon>
        <taxon>Eurotiales</taxon>
        <taxon>Aspergillaceae</taxon>
        <taxon>Penicillium</taxon>
    </lineage>
</organism>
<feature type="region of interest" description="Disordered" evidence="1">
    <location>
        <begin position="1"/>
        <end position="20"/>
    </location>
</feature>
<evidence type="ECO:0000256" key="1">
    <source>
        <dbReference type="SAM" id="MobiDB-lite"/>
    </source>
</evidence>
<evidence type="ECO:0000313" key="5">
    <source>
        <dbReference type="Proteomes" id="UP000191500"/>
    </source>
</evidence>
<name>A0A1V6UF92_9EURO</name>
<comment type="caution">
    <text evidence="4">The sequence shown here is derived from an EMBL/GenBank/DDBJ whole genome shotgun (WGS) entry which is preliminary data.</text>
</comment>
<feature type="region of interest" description="Disordered" evidence="1">
    <location>
        <begin position="31"/>
        <end position="51"/>
    </location>
</feature>
<protein>
    <recommendedName>
        <fullName evidence="3">DUF6536 domain-containing protein</fullName>
    </recommendedName>
</protein>
<dbReference type="InterPro" id="IPR046623">
    <property type="entry name" value="DUF6536"/>
</dbReference>
<feature type="transmembrane region" description="Helical" evidence="2">
    <location>
        <begin position="498"/>
        <end position="519"/>
    </location>
</feature>
<feature type="transmembrane region" description="Helical" evidence="2">
    <location>
        <begin position="593"/>
        <end position="613"/>
    </location>
</feature>
<reference evidence="5" key="1">
    <citation type="journal article" date="2017" name="Nat. Microbiol.">
        <title>Global analysis of biosynthetic gene clusters reveals vast potential of secondary metabolite production in Penicillium species.</title>
        <authorList>
            <person name="Nielsen J.C."/>
            <person name="Grijseels S."/>
            <person name="Prigent S."/>
            <person name="Ji B."/>
            <person name="Dainat J."/>
            <person name="Nielsen K.F."/>
            <person name="Frisvad J.C."/>
            <person name="Workman M."/>
            <person name="Nielsen J."/>
        </authorList>
    </citation>
    <scope>NUCLEOTIDE SEQUENCE [LARGE SCALE GENOMIC DNA]</scope>
    <source>
        <strain evidence="5">IBT 31321</strain>
    </source>
</reference>
<evidence type="ECO:0000256" key="2">
    <source>
        <dbReference type="SAM" id="Phobius"/>
    </source>
</evidence>
<evidence type="ECO:0000259" key="3">
    <source>
        <dbReference type="Pfam" id="PF20163"/>
    </source>
</evidence>
<dbReference type="EMBL" id="MDDG01000011">
    <property type="protein sequence ID" value="OQE36889.1"/>
    <property type="molecule type" value="Genomic_DNA"/>
</dbReference>
<feature type="transmembrane region" description="Helical" evidence="2">
    <location>
        <begin position="69"/>
        <end position="91"/>
    </location>
</feature>
<feature type="compositionally biased region" description="Basic and acidic residues" evidence="1">
    <location>
        <begin position="34"/>
        <end position="43"/>
    </location>
</feature>
<gene>
    <name evidence="4" type="ORF">PENCOP_c011G05832</name>
</gene>
<accession>A0A1V6UF92</accession>
<evidence type="ECO:0000313" key="4">
    <source>
        <dbReference type="EMBL" id="OQE36889.1"/>
    </source>
</evidence>
<feature type="domain" description="DUF6536" evidence="3">
    <location>
        <begin position="67"/>
        <end position="222"/>
    </location>
</feature>
<keyword evidence="2" id="KW-1133">Transmembrane helix</keyword>
<proteinExistence type="predicted"/>
<keyword evidence="5" id="KW-1185">Reference proteome</keyword>
<dbReference type="PANTHER" id="PTHR35395:SF1">
    <property type="entry name" value="DUF6536 DOMAIN-CONTAINING PROTEIN"/>
    <property type="match status" value="1"/>
</dbReference>
<dbReference type="PANTHER" id="PTHR35395">
    <property type="entry name" value="DUF6536 DOMAIN-CONTAINING PROTEIN"/>
    <property type="match status" value="1"/>
</dbReference>
<keyword evidence="2" id="KW-0472">Membrane</keyword>
<dbReference type="Proteomes" id="UP000191500">
    <property type="component" value="Unassembled WGS sequence"/>
</dbReference>
<dbReference type="AlphaFoldDB" id="A0A1V6UF92"/>
<feature type="transmembrane region" description="Helical" evidence="2">
    <location>
        <begin position="369"/>
        <end position="393"/>
    </location>
</feature>
<dbReference type="Pfam" id="PF20163">
    <property type="entry name" value="DUF6536"/>
    <property type="match status" value="1"/>
</dbReference>
<feature type="transmembrane region" description="Helical" evidence="2">
    <location>
        <begin position="633"/>
        <end position="655"/>
    </location>
</feature>
<keyword evidence="2" id="KW-0812">Transmembrane</keyword>